<comment type="caution">
    <text evidence="5">The sequence shown here is derived from an EMBL/GenBank/DDBJ whole genome shotgun (WGS) entry which is preliminary data.</text>
</comment>
<dbReference type="InterPro" id="IPR000836">
    <property type="entry name" value="PRTase_dom"/>
</dbReference>
<evidence type="ECO:0000256" key="1">
    <source>
        <dbReference type="ARBA" id="ARBA00022676"/>
    </source>
</evidence>
<organism evidence="5 6">
    <name type="scientific">Candidatus Yanofskybacteria bacterium RIFCSPLOWO2_01_FULL_49_25</name>
    <dbReference type="NCBI Taxonomy" id="1802701"/>
    <lineage>
        <taxon>Bacteria</taxon>
        <taxon>Candidatus Yanofskyibacteriota</taxon>
    </lineage>
</organism>
<dbReference type="SUPFAM" id="SSF53271">
    <property type="entry name" value="PRTase-like"/>
    <property type="match status" value="1"/>
</dbReference>
<keyword evidence="3" id="KW-0472">Membrane</keyword>
<dbReference type="GO" id="GO:0016757">
    <property type="term" value="F:glycosyltransferase activity"/>
    <property type="evidence" value="ECO:0007669"/>
    <property type="project" value="UniProtKB-KW"/>
</dbReference>
<sequence>MQKYSWEQTEPIFNQLAKKIKASGFVPDYIIGIASGGLIPLYFLAKRLDDINNILTVTADSYECPKPQLDRKKNLRILYLPEIDLSGKKLLLVDDIAESGDTLKFMLQAIIDKYRPQIVKTATLGINTEKCTFRPDFWIIEEKGDWVVFPWEDDDNWPEYK</sequence>
<dbReference type="Pfam" id="PF00156">
    <property type="entry name" value="Pribosyltran"/>
    <property type="match status" value="1"/>
</dbReference>
<dbReference type="EMBL" id="MGKP01000001">
    <property type="protein sequence ID" value="OGN29926.1"/>
    <property type="molecule type" value="Genomic_DNA"/>
</dbReference>
<feature type="domain" description="Phosphoribosyltransferase" evidence="4">
    <location>
        <begin position="10"/>
        <end position="151"/>
    </location>
</feature>
<feature type="transmembrane region" description="Helical" evidence="3">
    <location>
        <begin position="29"/>
        <end position="45"/>
    </location>
</feature>
<keyword evidence="3" id="KW-0812">Transmembrane</keyword>
<dbReference type="AlphaFoldDB" id="A0A1F8GZ73"/>
<dbReference type="CDD" id="cd06223">
    <property type="entry name" value="PRTases_typeI"/>
    <property type="match status" value="1"/>
</dbReference>
<evidence type="ECO:0000259" key="4">
    <source>
        <dbReference type="Pfam" id="PF00156"/>
    </source>
</evidence>
<dbReference type="PANTHER" id="PTHR43363">
    <property type="entry name" value="HYPOXANTHINE PHOSPHORIBOSYLTRANSFERASE"/>
    <property type="match status" value="1"/>
</dbReference>
<accession>A0A1F8GZ73</accession>
<dbReference type="PANTHER" id="PTHR43363:SF1">
    <property type="entry name" value="HYPOXANTHINE-GUANINE PHOSPHORIBOSYLTRANSFERASE"/>
    <property type="match status" value="1"/>
</dbReference>
<keyword evidence="3" id="KW-1133">Transmembrane helix</keyword>
<dbReference type="STRING" id="1802701.A3A33_01220"/>
<keyword evidence="2" id="KW-0808">Transferase</keyword>
<evidence type="ECO:0000313" key="5">
    <source>
        <dbReference type="EMBL" id="OGN29926.1"/>
    </source>
</evidence>
<dbReference type="Gene3D" id="3.40.50.2020">
    <property type="match status" value="1"/>
</dbReference>
<keyword evidence="1" id="KW-0328">Glycosyltransferase</keyword>
<name>A0A1F8GZ73_9BACT</name>
<protein>
    <recommendedName>
        <fullName evidence="4">Phosphoribosyltransferase domain-containing protein</fullName>
    </recommendedName>
</protein>
<evidence type="ECO:0000256" key="3">
    <source>
        <dbReference type="SAM" id="Phobius"/>
    </source>
</evidence>
<dbReference type="InterPro" id="IPR029057">
    <property type="entry name" value="PRTase-like"/>
</dbReference>
<reference evidence="5 6" key="1">
    <citation type="journal article" date="2016" name="Nat. Commun.">
        <title>Thousands of microbial genomes shed light on interconnected biogeochemical processes in an aquifer system.</title>
        <authorList>
            <person name="Anantharaman K."/>
            <person name="Brown C.T."/>
            <person name="Hug L.A."/>
            <person name="Sharon I."/>
            <person name="Castelle C.J."/>
            <person name="Probst A.J."/>
            <person name="Thomas B.C."/>
            <person name="Singh A."/>
            <person name="Wilkins M.J."/>
            <person name="Karaoz U."/>
            <person name="Brodie E.L."/>
            <person name="Williams K.H."/>
            <person name="Hubbard S.S."/>
            <person name="Banfield J.F."/>
        </authorList>
    </citation>
    <scope>NUCLEOTIDE SEQUENCE [LARGE SCALE GENOMIC DNA]</scope>
</reference>
<gene>
    <name evidence="5" type="ORF">A3A33_01220</name>
</gene>
<dbReference type="Proteomes" id="UP000179047">
    <property type="component" value="Unassembled WGS sequence"/>
</dbReference>
<evidence type="ECO:0000256" key="2">
    <source>
        <dbReference type="ARBA" id="ARBA00022679"/>
    </source>
</evidence>
<evidence type="ECO:0000313" key="6">
    <source>
        <dbReference type="Proteomes" id="UP000179047"/>
    </source>
</evidence>
<proteinExistence type="predicted"/>